<comment type="caution">
    <text evidence="9">The sequence shown here is derived from an EMBL/GenBank/DDBJ whole genome shotgun (WGS) entry which is preliminary data.</text>
</comment>
<evidence type="ECO:0000259" key="8">
    <source>
        <dbReference type="Pfam" id="PF09335"/>
    </source>
</evidence>
<evidence type="ECO:0000256" key="2">
    <source>
        <dbReference type="ARBA" id="ARBA00010792"/>
    </source>
</evidence>
<dbReference type="RefSeq" id="WP_203950921.1">
    <property type="nucleotide sequence ID" value="NZ_BOOO01000001.1"/>
</dbReference>
<evidence type="ECO:0000256" key="3">
    <source>
        <dbReference type="ARBA" id="ARBA00022475"/>
    </source>
</evidence>
<keyword evidence="4 7" id="KW-0812">Transmembrane</keyword>
<dbReference type="AlphaFoldDB" id="A0A8J3TI42"/>
<dbReference type="GO" id="GO:0005886">
    <property type="term" value="C:plasma membrane"/>
    <property type="evidence" value="ECO:0007669"/>
    <property type="project" value="UniProtKB-SubCell"/>
</dbReference>
<evidence type="ECO:0000256" key="4">
    <source>
        <dbReference type="ARBA" id="ARBA00022692"/>
    </source>
</evidence>
<gene>
    <name evidence="9" type="ORF">Pmi06nite_02900</name>
</gene>
<dbReference type="InterPro" id="IPR032818">
    <property type="entry name" value="DedA-like"/>
</dbReference>
<feature type="transmembrane region" description="Helical" evidence="7">
    <location>
        <begin position="50"/>
        <end position="69"/>
    </location>
</feature>
<feature type="transmembrane region" description="Helical" evidence="7">
    <location>
        <begin position="139"/>
        <end position="159"/>
    </location>
</feature>
<comment type="similarity">
    <text evidence="2 7">Belongs to the DedA family.</text>
</comment>
<name>A0A8J3TI42_9ACTN</name>
<feature type="transmembrane region" description="Helical" evidence="7">
    <location>
        <begin position="165"/>
        <end position="187"/>
    </location>
</feature>
<dbReference type="EMBL" id="BOOO01000001">
    <property type="protein sequence ID" value="GII26848.1"/>
    <property type="molecule type" value="Genomic_DNA"/>
</dbReference>
<dbReference type="InterPro" id="IPR032816">
    <property type="entry name" value="VTT_dom"/>
</dbReference>
<keyword evidence="3 7" id="KW-1003">Cell membrane</keyword>
<keyword evidence="10" id="KW-1185">Reference proteome</keyword>
<evidence type="ECO:0000313" key="9">
    <source>
        <dbReference type="EMBL" id="GII26848.1"/>
    </source>
</evidence>
<keyword evidence="5 7" id="KW-1133">Transmembrane helix</keyword>
<evidence type="ECO:0000256" key="6">
    <source>
        <dbReference type="ARBA" id="ARBA00023136"/>
    </source>
</evidence>
<feature type="domain" description="VTT" evidence="8">
    <location>
        <begin position="30"/>
        <end position="158"/>
    </location>
</feature>
<keyword evidence="6 7" id="KW-0472">Membrane</keyword>
<sequence length="205" mass="21327">MLDLALPTTPLLAYLTVGVIAALDLFLPILPTGSLLIAGGALAARGDLSSIAVMAAGGVGAWAGDLGGYRIGRRIARRLADLRTAPPSATGRRDSPLRKWQARVLRPSVLTLIAARYLPAGRTIAAVTAGRRAYPWRRYALYALAAEALWAVPAVLLGLLGGHLIPTPVLAGAGLIFLAATVIIAVARRVPALRTAHLAEDDPSP</sequence>
<accession>A0A8J3TI42</accession>
<evidence type="ECO:0000256" key="1">
    <source>
        <dbReference type="ARBA" id="ARBA00004651"/>
    </source>
</evidence>
<evidence type="ECO:0000256" key="5">
    <source>
        <dbReference type="ARBA" id="ARBA00022989"/>
    </source>
</evidence>
<comment type="subcellular location">
    <subcellularLocation>
        <location evidence="1 7">Cell membrane</location>
        <topology evidence="1 7">Multi-pass membrane protein</topology>
    </subcellularLocation>
</comment>
<evidence type="ECO:0000313" key="10">
    <source>
        <dbReference type="Proteomes" id="UP000650628"/>
    </source>
</evidence>
<dbReference type="PANTHER" id="PTHR30353">
    <property type="entry name" value="INNER MEMBRANE PROTEIN DEDA-RELATED"/>
    <property type="match status" value="1"/>
</dbReference>
<reference evidence="9 10" key="1">
    <citation type="submission" date="2021-01" db="EMBL/GenBank/DDBJ databases">
        <title>Whole genome shotgun sequence of Planotetraspora mira NBRC 15435.</title>
        <authorList>
            <person name="Komaki H."/>
            <person name="Tamura T."/>
        </authorList>
    </citation>
    <scope>NUCLEOTIDE SEQUENCE [LARGE SCALE GENOMIC DNA]</scope>
    <source>
        <strain evidence="9 10">NBRC 15435</strain>
    </source>
</reference>
<dbReference type="Proteomes" id="UP000650628">
    <property type="component" value="Unassembled WGS sequence"/>
</dbReference>
<proteinExistence type="inferred from homology"/>
<dbReference type="PANTHER" id="PTHR30353:SF0">
    <property type="entry name" value="TRANSMEMBRANE PROTEIN"/>
    <property type="match status" value="1"/>
</dbReference>
<dbReference type="Pfam" id="PF09335">
    <property type="entry name" value="VTT_dom"/>
    <property type="match status" value="1"/>
</dbReference>
<protein>
    <recommendedName>
        <fullName evidence="8">VTT domain-containing protein</fullName>
    </recommendedName>
</protein>
<organism evidence="9 10">
    <name type="scientific">Planotetraspora mira</name>
    <dbReference type="NCBI Taxonomy" id="58121"/>
    <lineage>
        <taxon>Bacteria</taxon>
        <taxon>Bacillati</taxon>
        <taxon>Actinomycetota</taxon>
        <taxon>Actinomycetes</taxon>
        <taxon>Streptosporangiales</taxon>
        <taxon>Streptosporangiaceae</taxon>
        <taxon>Planotetraspora</taxon>
    </lineage>
</organism>
<feature type="transmembrane region" description="Helical" evidence="7">
    <location>
        <begin position="12"/>
        <end position="30"/>
    </location>
</feature>
<evidence type="ECO:0000256" key="7">
    <source>
        <dbReference type="RuleBase" id="RU367016"/>
    </source>
</evidence>